<dbReference type="InterPro" id="IPR003838">
    <property type="entry name" value="ABC3_permease_C"/>
</dbReference>
<feature type="transmembrane region" description="Helical" evidence="6">
    <location>
        <begin position="21"/>
        <end position="42"/>
    </location>
</feature>
<evidence type="ECO:0000256" key="5">
    <source>
        <dbReference type="ARBA" id="ARBA00023136"/>
    </source>
</evidence>
<keyword evidence="10" id="KW-1185">Reference proteome</keyword>
<feature type="domain" description="ABC3 transporter permease C-terminal" evidence="7">
    <location>
        <begin position="672"/>
        <end position="783"/>
    </location>
</feature>
<dbReference type="Pfam" id="PF12704">
    <property type="entry name" value="MacB_PCD"/>
    <property type="match status" value="2"/>
</dbReference>
<feature type="domain" description="MacB-like periplasmic core" evidence="8">
    <location>
        <begin position="512"/>
        <end position="636"/>
    </location>
</feature>
<feature type="transmembrane region" description="Helical" evidence="6">
    <location>
        <begin position="420"/>
        <end position="443"/>
    </location>
</feature>
<sequence length="793" mass="89914">MIRNYFKIAWRNLIKNKGFSAINIGGLSVGLTVSIIISIYVFNEYSYDNFHENYDKLYRVLRIGGINDDKYLIGVTSGPFGPALENDFSESIENTVRVMPNDGLVTYKNNSFYEKKVYLADSNFFEIFSFPLKEGVKESALEKPNSVVLTQEMAAKYFGDEDPMGKILQLDDNFELTVTGIMEDLPTNSHLDFDFIVPIAIIKNYEWFNDWWNNSMLTYALIDSPKEAKYVESNLTGFMDKYFAEDFKKNDSRIDLTLQPFSEVYFNNKVRYDRITTGDNTVVKMFLIIAIFILLIASINFTNLTTARSNRRAREIGVRKVLGAIRSKLIWQFFVESLLLTSISILIAIVLVLSILPIFNSYFDLQLSINFLMPKVILMLVAFLLIVTLIAGSYPALLLSSFRPVKVLKSSLSKSSSSIFIRKGLVVFQFSVSFFLIAGTLLISNQLDFMQSKDKGFDDESVVLVRMNNSDIQRNAIAFKNRLKAEPNIISLTTTSGAPGGFHDTYSHTVEQVDGSIRLRTVFADVDYTKTFGLQIVSGRDFSKDFGTDETHAVLINETSAKNLGWTNEEAIGKNIVNTMIEDYGTRKVVGVVKDYHFSSLKDKIDPLIVTADPFSWLLAIKVNAANIKQAIAQIETQWKIIAPNYPFEYTFLDTNLDKLYRKEQQESQLFIIFSILSILIACLGSFALAAYSAEERTKEVGVRKILGSSVFAIFLLLTKDFVKIVFLAIVITSPFAYYFMNKWLQDFAYQVGVNTSIFITAAFVTVFMVLVTVSWQSIKASRNNPIDSLRYE</sequence>
<evidence type="ECO:0000259" key="8">
    <source>
        <dbReference type="Pfam" id="PF12704"/>
    </source>
</evidence>
<comment type="subcellular location">
    <subcellularLocation>
        <location evidence="1">Cell membrane</location>
        <topology evidence="1">Multi-pass membrane protein</topology>
    </subcellularLocation>
</comment>
<dbReference type="Proteomes" id="UP001165381">
    <property type="component" value="Unassembled WGS sequence"/>
</dbReference>
<feature type="transmembrane region" description="Helical" evidence="6">
    <location>
        <begin position="706"/>
        <end position="732"/>
    </location>
</feature>
<feature type="transmembrane region" description="Helical" evidence="6">
    <location>
        <begin position="376"/>
        <end position="399"/>
    </location>
</feature>
<gene>
    <name evidence="9" type="ORF">M3P09_10610</name>
</gene>
<feature type="domain" description="MacB-like periplasmic core" evidence="8">
    <location>
        <begin position="20"/>
        <end position="220"/>
    </location>
</feature>
<dbReference type="EMBL" id="JAMFLZ010000004">
    <property type="protein sequence ID" value="MCL6295446.1"/>
    <property type="molecule type" value="Genomic_DNA"/>
</dbReference>
<dbReference type="RefSeq" id="WP_249973108.1">
    <property type="nucleotide sequence ID" value="NZ_JAMFLZ010000004.1"/>
</dbReference>
<feature type="domain" description="ABC3 transporter permease C-terminal" evidence="7">
    <location>
        <begin position="288"/>
        <end position="401"/>
    </location>
</feature>
<proteinExistence type="predicted"/>
<keyword evidence="3 6" id="KW-0812">Transmembrane</keyword>
<evidence type="ECO:0000313" key="9">
    <source>
        <dbReference type="EMBL" id="MCL6295446.1"/>
    </source>
</evidence>
<dbReference type="InterPro" id="IPR025857">
    <property type="entry name" value="MacB_PCD"/>
</dbReference>
<keyword evidence="5 6" id="KW-0472">Membrane</keyword>
<reference evidence="9" key="1">
    <citation type="submission" date="2022-05" db="EMBL/GenBank/DDBJ databases">
        <authorList>
            <person name="Park J.-S."/>
        </authorList>
    </citation>
    <scope>NUCLEOTIDE SEQUENCE</scope>
    <source>
        <strain evidence="9">2012CJ34-3</strain>
    </source>
</reference>
<accession>A0ABT0QEP3</accession>
<name>A0ABT0QEP3_9FLAO</name>
<dbReference type="PANTHER" id="PTHR30572:SF18">
    <property type="entry name" value="ABC-TYPE MACROLIDE FAMILY EXPORT SYSTEM PERMEASE COMPONENT 2"/>
    <property type="match status" value="1"/>
</dbReference>
<keyword evidence="2" id="KW-1003">Cell membrane</keyword>
<comment type="caution">
    <text evidence="9">The sequence shown here is derived from an EMBL/GenBank/DDBJ whole genome shotgun (WGS) entry which is preliminary data.</text>
</comment>
<feature type="transmembrane region" description="Helical" evidence="6">
    <location>
        <begin position="329"/>
        <end position="356"/>
    </location>
</feature>
<evidence type="ECO:0000313" key="10">
    <source>
        <dbReference type="Proteomes" id="UP001165381"/>
    </source>
</evidence>
<dbReference type="InterPro" id="IPR050250">
    <property type="entry name" value="Macrolide_Exporter_MacB"/>
</dbReference>
<organism evidence="9 10">
    <name type="scientific">Jejuia spongiicola</name>
    <dbReference type="NCBI Taxonomy" id="2942207"/>
    <lineage>
        <taxon>Bacteria</taxon>
        <taxon>Pseudomonadati</taxon>
        <taxon>Bacteroidota</taxon>
        <taxon>Flavobacteriia</taxon>
        <taxon>Flavobacteriales</taxon>
        <taxon>Flavobacteriaceae</taxon>
        <taxon>Jejuia</taxon>
    </lineage>
</organism>
<evidence type="ECO:0000256" key="1">
    <source>
        <dbReference type="ARBA" id="ARBA00004651"/>
    </source>
</evidence>
<feature type="transmembrane region" description="Helical" evidence="6">
    <location>
        <begin position="670"/>
        <end position="694"/>
    </location>
</feature>
<evidence type="ECO:0000259" key="7">
    <source>
        <dbReference type="Pfam" id="PF02687"/>
    </source>
</evidence>
<evidence type="ECO:0000256" key="6">
    <source>
        <dbReference type="SAM" id="Phobius"/>
    </source>
</evidence>
<feature type="transmembrane region" description="Helical" evidence="6">
    <location>
        <begin position="285"/>
        <end position="304"/>
    </location>
</feature>
<feature type="transmembrane region" description="Helical" evidence="6">
    <location>
        <begin position="752"/>
        <end position="774"/>
    </location>
</feature>
<protein>
    <submittedName>
        <fullName evidence="9">ABC transporter permease</fullName>
    </submittedName>
</protein>
<evidence type="ECO:0000256" key="4">
    <source>
        <dbReference type="ARBA" id="ARBA00022989"/>
    </source>
</evidence>
<dbReference type="Pfam" id="PF02687">
    <property type="entry name" value="FtsX"/>
    <property type="match status" value="2"/>
</dbReference>
<keyword evidence="4 6" id="KW-1133">Transmembrane helix</keyword>
<evidence type="ECO:0000256" key="3">
    <source>
        <dbReference type="ARBA" id="ARBA00022692"/>
    </source>
</evidence>
<evidence type="ECO:0000256" key="2">
    <source>
        <dbReference type="ARBA" id="ARBA00022475"/>
    </source>
</evidence>
<dbReference type="PANTHER" id="PTHR30572">
    <property type="entry name" value="MEMBRANE COMPONENT OF TRANSPORTER-RELATED"/>
    <property type="match status" value="1"/>
</dbReference>